<protein>
    <submittedName>
        <fullName evidence="8">Protein lifeguard 1</fullName>
    </submittedName>
</protein>
<evidence type="ECO:0000256" key="6">
    <source>
        <dbReference type="SAM" id="MobiDB-lite"/>
    </source>
</evidence>
<feature type="transmembrane region" description="Helical" evidence="5">
    <location>
        <begin position="206"/>
        <end position="226"/>
    </location>
</feature>
<comment type="subcellular location">
    <subcellularLocation>
        <location evidence="1">Membrane</location>
        <topology evidence="1">Multi-pass membrane protein</topology>
    </subcellularLocation>
</comment>
<dbReference type="PANTHER" id="PTHR23291:SF127">
    <property type="entry name" value="PROTEIN LIFEGUARD 1-LIKE"/>
    <property type="match status" value="1"/>
</dbReference>
<dbReference type="GO" id="GO:0005783">
    <property type="term" value="C:endoplasmic reticulum"/>
    <property type="evidence" value="ECO:0007669"/>
    <property type="project" value="TreeGrafter"/>
</dbReference>
<keyword evidence="7" id="KW-1185">Reference proteome</keyword>
<keyword evidence="4 5" id="KW-0472">Membrane</keyword>
<proteinExistence type="inferred from homology"/>
<evidence type="ECO:0000256" key="5">
    <source>
        <dbReference type="RuleBase" id="RU004379"/>
    </source>
</evidence>
<keyword evidence="2 5" id="KW-0812">Transmembrane</keyword>
<evidence type="ECO:0000256" key="1">
    <source>
        <dbReference type="ARBA" id="ARBA00004141"/>
    </source>
</evidence>
<dbReference type="GO" id="GO:0005794">
    <property type="term" value="C:Golgi apparatus"/>
    <property type="evidence" value="ECO:0007669"/>
    <property type="project" value="TreeGrafter"/>
</dbReference>
<sequence>MYDPNKAYPAQPGFAPQSGYVPQPGYPPQGGYAPQPGYPPQEGYGGQPGFAPQPGYEQPPAYGADGGMAGSGFSSKEIRQVFVRKVYTLLSIQLLVTTAFIVFFSTNQGTTRWVRENPGVILAGYLVFIITYFSLVCCEGVRRNHPGNLILLSVFTLAMSFMTGVITTAYKIDSVMLALGICAICCIGVTLFSFNTKYDFTSCAGVLFVLLIALIVFGFVLIFTHSPIAQKIYAGLGAMLFMAFLAFDTQMIMGGKKVELSPEEHVFATIMLYMDIVQIFLFLLQLFGERK</sequence>
<dbReference type="Pfam" id="PF01027">
    <property type="entry name" value="Bax1-I"/>
    <property type="match status" value="1"/>
</dbReference>
<evidence type="ECO:0000256" key="3">
    <source>
        <dbReference type="ARBA" id="ARBA00022989"/>
    </source>
</evidence>
<feature type="transmembrane region" description="Helical" evidence="5">
    <location>
        <begin position="118"/>
        <end position="137"/>
    </location>
</feature>
<name>A0AAJ6VYP6_9ACAR</name>
<feature type="compositionally biased region" description="Low complexity" evidence="6">
    <location>
        <begin position="16"/>
        <end position="35"/>
    </location>
</feature>
<evidence type="ECO:0000313" key="7">
    <source>
        <dbReference type="Proteomes" id="UP000694867"/>
    </source>
</evidence>
<evidence type="ECO:0000256" key="4">
    <source>
        <dbReference type="ARBA" id="ARBA00023136"/>
    </source>
</evidence>
<feature type="transmembrane region" description="Helical" evidence="5">
    <location>
        <begin position="266"/>
        <end position="287"/>
    </location>
</feature>
<evidence type="ECO:0000313" key="8">
    <source>
        <dbReference type="RefSeq" id="XP_003744427.1"/>
    </source>
</evidence>
<feature type="transmembrane region" description="Helical" evidence="5">
    <location>
        <begin position="86"/>
        <end position="106"/>
    </location>
</feature>
<dbReference type="GeneID" id="100899793"/>
<reference evidence="8" key="1">
    <citation type="submission" date="2025-08" db="UniProtKB">
        <authorList>
            <consortium name="RefSeq"/>
        </authorList>
    </citation>
    <scope>IDENTIFICATION</scope>
</reference>
<dbReference type="RefSeq" id="XP_003744427.1">
    <property type="nucleotide sequence ID" value="XM_003744379.2"/>
</dbReference>
<dbReference type="Proteomes" id="UP000694867">
    <property type="component" value="Unplaced"/>
</dbReference>
<organism evidence="7 8">
    <name type="scientific">Galendromus occidentalis</name>
    <name type="common">western predatory mite</name>
    <dbReference type="NCBI Taxonomy" id="34638"/>
    <lineage>
        <taxon>Eukaryota</taxon>
        <taxon>Metazoa</taxon>
        <taxon>Ecdysozoa</taxon>
        <taxon>Arthropoda</taxon>
        <taxon>Chelicerata</taxon>
        <taxon>Arachnida</taxon>
        <taxon>Acari</taxon>
        <taxon>Parasitiformes</taxon>
        <taxon>Mesostigmata</taxon>
        <taxon>Gamasina</taxon>
        <taxon>Phytoseioidea</taxon>
        <taxon>Phytoseiidae</taxon>
        <taxon>Typhlodrominae</taxon>
        <taxon>Galendromus</taxon>
    </lineage>
</organism>
<keyword evidence="3 5" id="KW-1133">Transmembrane helix</keyword>
<dbReference type="PANTHER" id="PTHR23291">
    <property type="entry name" value="BAX INHIBITOR-RELATED"/>
    <property type="match status" value="1"/>
</dbReference>
<feature type="transmembrane region" description="Helical" evidence="5">
    <location>
        <begin position="232"/>
        <end position="254"/>
    </location>
</feature>
<dbReference type="GO" id="GO:2001234">
    <property type="term" value="P:negative regulation of apoptotic signaling pathway"/>
    <property type="evidence" value="ECO:0007669"/>
    <property type="project" value="TreeGrafter"/>
</dbReference>
<comment type="similarity">
    <text evidence="5">Belongs to the BI1 family.</text>
</comment>
<feature type="transmembrane region" description="Helical" evidence="5">
    <location>
        <begin position="149"/>
        <end position="170"/>
    </location>
</feature>
<dbReference type="CDD" id="cd10428">
    <property type="entry name" value="LFG_like"/>
    <property type="match status" value="1"/>
</dbReference>
<accession>A0AAJ6VYP6</accession>
<evidence type="ECO:0000256" key="2">
    <source>
        <dbReference type="ARBA" id="ARBA00022692"/>
    </source>
</evidence>
<dbReference type="GO" id="GO:0016020">
    <property type="term" value="C:membrane"/>
    <property type="evidence" value="ECO:0007669"/>
    <property type="project" value="UniProtKB-SubCell"/>
</dbReference>
<gene>
    <name evidence="8" type="primary">LOC100899793</name>
</gene>
<dbReference type="AlphaFoldDB" id="A0AAJ6VYP6"/>
<dbReference type="InterPro" id="IPR006214">
    <property type="entry name" value="Bax_inhibitor_1-related"/>
</dbReference>
<feature type="region of interest" description="Disordered" evidence="6">
    <location>
        <begin position="11"/>
        <end position="57"/>
    </location>
</feature>
<feature type="transmembrane region" description="Helical" evidence="5">
    <location>
        <begin position="176"/>
        <end position="194"/>
    </location>
</feature>
<dbReference type="KEGG" id="goe:100899793"/>